<dbReference type="EMBL" id="CP001037">
    <property type="protein sequence ID" value="ACC80120.1"/>
    <property type="molecule type" value="Genomic_DNA"/>
</dbReference>
<gene>
    <name evidence="1" type="ordered locus">Npun_F1413</name>
</gene>
<reference evidence="1 2" key="2">
    <citation type="journal article" date="2013" name="Plant Physiol.">
        <title>A Nostoc punctiforme Sugar Transporter Necessary to Establish a Cyanobacterium-Plant Symbiosis.</title>
        <authorList>
            <person name="Ekman M."/>
            <person name="Picossi S."/>
            <person name="Campbell E.L."/>
            <person name="Meeks J.C."/>
            <person name="Flores E."/>
        </authorList>
    </citation>
    <scope>NUCLEOTIDE SEQUENCE [LARGE SCALE GENOMIC DNA]</scope>
    <source>
        <strain evidence="2">ATCC 29133 / PCC 73102</strain>
    </source>
</reference>
<dbReference type="EnsemblBacteria" id="ACC80120">
    <property type="protein sequence ID" value="ACC80120"/>
    <property type="gene ID" value="Npun_F1413"/>
</dbReference>
<dbReference type="OrthoDB" id="9027184at2"/>
<evidence type="ECO:0000313" key="2">
    <source>
        <dbReference type="Proteomes" id="UP000001191"/>
    </source>
</evidence>
<dbReference type="AlphaFoldDB" id="B2IZJ0"/>
<keyword evidence="2" id="KW-1185">Reference proteome</keyword>
<sequence length="315" mass="36569">MTLPLPNLDDRSYANLLEDAISQIPLEYPEWTDHNPTDTGIILIELLAWLTEMVLYRVNQIPDENYASFLSLLKGEEWNLPINISTQERQNILQSEIQKTLLEVRKIYRAITPEDFEKLVIFDWNKSQYADNLKIARVKCLAQCNLESTSDNFAKGHISLVVVPEDNEITQVNKYEPLFKFLDDRRLLTTRLHILEPEYVSIAIESELVLQDGAQAEAVKTQAEKEVKMFFEPLRSQKYWQGKGWPFGRSVYLSELYKLLDDLEGVDYVENLQIKDKNNNSKSEINLADNQLVKINLKDSKFTILVEVGNERKKI</sequence>
<name>B2IZJ0_NOSP7</name>
<dbReference type="KEGG" id="npu:Npun_F1413"/>
<dbReference type="RefSeq" id="WP_012408141.1">
    <property type="nucleotide sequence ID" value="NC_010628.1"/>
</dbReference>
<dbReference type="HOGENOM" id="CLU_833714_0_0_3"/>
<dbReference type="STRING" id="63737.Npun_F1413"/>
<protein>
    <recommendedName>
        <fullName evidence="3">Baseplate protein J-like domain-containing protein</fullName>
    </recommendedName>
</protein>
<dbReference type="eggNOG" id="COG3299">
    <property type="taxonomic scope" value="Bacteria"/>
</dbReference>
<dbReference type="Proteomes" id="UP000001191">
    <property type="component" value="Chromosome"/>
</dbReference>
<evidence type="ECO:0008006" key="3">
    <source>
        <dbReference type="Google" id="ProtNLM"/>
    </source>
</evidence>
<dbReference type="PhylomeDB" id="B2IZJ0"/>
<accession>B2IZJ0</accession>
<proteinExistence type="predicted"/>
<organism evidence="1 2">
    <name type="scientific">Nostoc punctiforme (strain ATCC 29133 / PCC 73102)</name>
    <dbReference type="NCBI Taxonomy" id="63737"/>
    <lineage>
        <taxon>Bacteria</taxon>
        <taxon>Bacillati</taxon>
        <taxon>Cyanobacteriota</taxon>
        <taxon>Cyanophyceae</taxon>
        <taxon>Nostocales</taxon>
        <taxon>Nostocaceae</taxon>
        <taxon>Nostoc</taxon>
    </lineage>
</organism>
<reference evidence="2" key="1">
    <citation type="submission" date="2008-04" db="EMBL/GenBank/DDBJ databases">
        <title>Complete sequence of chromosome of Nostoc punctiforme ATCC 29133.</title>
        <authorList>
            <consortium name="US DOE Joint Genome Institute"/>
            <person name="Copeland A."/>
            <person name="Lucas S."/>
            <person name="Lapidus A."/>
            <person name="Glavina del Rio T."/>
            <person name="Dalin E."/>
            <person name="Tice H."/>
            <person name="Pitluck S."/>
            <person name="Chain P."/>
            <person name="Malfatti S."/>
            <person name="Shin M."/>
            <person name="Vergez L."/>
            <person name="Schmutz J."/>
            <person name="Larimer F."/>
            <person name="Land M."/>
            <person name="Hauser L."/>
            <person name="Kyrpides N."/>
            <person name="Kim E."/>
            <person name="Meeks J.C."/>
            <person name="Elhai J."/>
            <person name="Campbell E.L."/>
            <person name="Thiel T."/>
            <person name="Longmire J."/>
            <person name="Potts M."/>
            <person name="Atlas R."/>
        </authorList>
    </citation>
    <scope>NUCLEOTIDE SEQUENCE [LARGE SCALE GENOMIC DNA]</scope>
    <source>
        <strain evidence="2">ATCC 29133 / PCC 73102</strain>
    </source>
</reference>
<evidence type="ECO:0000313" key="1">
    <source>
        <dbReference type="EMBL" id="ACC80120.1"/>
    </source>
</evidence>